<keyword evidence="2" id="KW-0728">SH3 domain</keyword>
<dbReference type="Gene3D" id="1.10.510.10">
    <property type="entry name" value="Transferase(Phosphotransferase) domain 1"/>
    <property type="match status" value="1"/>
</dbReference>
<dbReference type="SMART" id="SM00219">
    <property type="entry name" value="TyrKc"/>
    <property type="match status" value="1"/>
</dbReference>
<dbReference type="InterPro" id="IPR008266">
    <property type="entry name" value="Tyr_kinase_AS"/>
</dbReference>
<dbReference type="InterPro" id="IPR050198">
    <property type="entry name" value="Non-receptor_tyrosine_kinases"/>
</dbReference>
<dbReference type="SUPFAM" id="SSF56112">
    <property type="entry name" value="Protein kinase-like (PK-like)"/>
    <property type="match status" value="1"/>
</dbReference>
<dbReference type="PANTHER" id="PTHR24418">
    <property type="entry name" value="TYROSINE-PROTEIN KINASE"/>
    <property type="match status" value="1"/>
</dbReference>
<dbReference type="GO" id="GO:0004674">
    <property type="term" value="F:protein serine/threonine kinase activity"/>
    <property type="evidence" value="ECO:0007669"/>
    <property type="project" value="UniProtKB-EC"/>
</dbReference>
<dbReference type="Proteomes" id="UP000215902">
    <property type="component" value="Unassembled WGS sequence"/>
</dbReference>
<name>A0A267FVZ3_9PLAT</name>
<dbReference type="OrthoDB" id="4062651at2759"/>
<evidence type="ECO:0000256" key="4">
    <source>
        <dbReference type="ARBA" id="ARBA00022741"/>
    </source>
</evidence>
<feature type="compositionally biased region" description="Low complexity" evidence="10">
    <location>
        <begin position="910"/>
        <end position="920"/>
    </location>
</feature>
<feature type="compositionally biased region" description="Gly residues" evidence="10">
    <location>
        <begin position="9"/>
        <end position="21"/>
    </location>
</feature>
<dbReference type="CDD" id="cd09539">
    <property type="entry name" value="SAM_TNK-like"/>
    <property type="match status" value="1"/>
</dbReference>
<evidence type="ECO:0000256" key="8">
    <source>
        <dbReference type="ARBA" id="ARBA00047899"/>
    </source>
</evidence>
<feature type="compositionally biased region" description="Basic and acidic residues" evidence="10">
    <location>
        <begin position="545"/>
        <end position="565"/>
    </location>
</feature>
<accession>A0A267FVZ3</accession>
<evidence type="ECO:0000259" key="12">
    <source>
        <dbReference type="PROSITE" id="PS50108"/>
    </source>
</evidence>
<dbReference type="PROSITE" id="PS00109">
    <property type="entry name" value="PROTEIN_KINASE_TYR"/>
    <property type="match status" value="1"/>
</dbReference>
<feature type="compositionally biased region" description="Polar residues" evidence="10">
    <location>
        <begin position="969"/>
        <end position="984"/>
    </location>
</feature>
<feature type="compositionally biased region" description="Acidic residues" evidence="10">
    <location>
        <begin position="683"/>
        <end position="694"/>
    </location>
</feature>
<evidence type="ECO:0000256" key="9">
    <source>
        <dbReference type="PROSITE-ProRule" id="PRU10141"/>
    </source>
</evidence>
<dbReference type="PROSITE" id="PS50011">
    <property type="entry name" value="PROTEIN_KINASE_DOM"/>
    <property type="match status" value="1"/>
</dbReference>
<comment type="catalytic activity">
    <reaction evidence="8">
        <text>L-threonyl-[protein] + ATP = O-phospho-L-threonyl-[protein] + ADP + H(+)</text>
        <dbReference type="Rhea" id="RHEA:46608"/>
        <dbReference type="Rhea" id="RHEA-COMP:11060"/>
        <dbReference type="Rhea" id="RHEA-COMP:11605"/>
        <dbReference type="ChEBI" id="CHEBI:15378"/>
        <dbReference type="ChEBI" id="CHEBI:30013"/>
        <dbReference type="ChEBI" id="CHEBI:30616"/>
        <dbReference type="ChEBI" id="CHEBI:61977"/>
        <dbReference type="ChEBI" id="CHEBI:456216"/>
        <dbReference type="EC" id="2.7.11.1"/>
    </reaction>
</comment>
<dbReference type="GO" id="GO:0004715">
    <property type="term" value="F:non-membrane spanning protein tyrosine kinase activity"/>
    <property type="evidence" value="ECO:0007669"/>
    <property type="project" value="UniProtKB-EC"/>
</dbReference>
<feature type="region of interest" description="Disordered" evidence="10">
    <location>
        <begin position="802"/>
        <end position="829"/>
    </location>
</feature>
<feature type="compositionally biased region" description="Low complexity" evidence="10">
    <location>
        <begin position="958"/>
        <end position="968"/>
    </location>
</feature>
<feature type="region of interest" description="Disordered" evidence="10">
    <location>
        <begin position="729"/>
        <end position="767"/>
    </location>
</feature>
<feature type="compositionally biased region" description="Basic and acidic residues" evidence="10">
    <location>
        <begin position="1199"/>
        <end position="1208"/>
    </location>
</feature>
<dbReference type="InterPro" id="IPR000095">
    <property type="entry name" value="CRIB_dom"/>
</dbReference>
<sequence length="1248" mass="128971">MTGSSGSTAAGGGGSGGGGGGGKAICRDLYEFLKDAELDHYYTSMTHTLKVTSVSQLKYVEDEDLADIGLTKPEMRRLRKFFLRECPQSAVGRLRKRLTARGGGAGRGGGGEDDCGASGGGGAGSGGGVGAGGPDLLVGALRLPPSTSYLIPPDQIELGKVLGEGEFGRVYQAIWSPGGDRGQRIQVAVKAMDKDRLSPGQAADFLKEVTNMHGIEHRNIVRLYGLAIGEDKFQMVTELAPLRSLLECVREAALRCSFHVGALCSFAQQIAEGMSYLENQRLIHRDLAARNILVFTKDRVKISDFGMSRALQLGKEYYQTNFNVNLKLPIAWCAPESINYLRFTSASDVWAYAVTLWEMFSYGFQPWAGLTGQQILETIDEPQLGRLERPDACPTAHYALMLKCWDHDYKRRPTFAEIAAHLPKIIPEKHVALESSPSPPAVREQLHFAAGDTLFVLDKRMGGEPWRGIGLSGNSGFFQPHLTRPVMHELEAAAAAAAAAASPSKKVSRRATLGSSYAKEFSAKVNLVKKAAQSSKHHQQHQPRIRRDMISGPQDDFRHTGHVGHDGSVFGDVSFMSASGLPLSPSGPPPPKPTPPPPTTTSMMMMRASSQPPATKALNLQTAATNSSNNNSTPSPSNMSLGSVTSVSTMDTLQHQPGYCKLGSSLSLGVDTCTLASEALAEALEEDEEDEEDGYERSAGPGRPSGAAELDLFADFNFSDFGGGFGGDTASSGGGGGGGGGGSGSGVGGSGDSSGGRDSTDGLGLTGGSSLMDEIFKSWSLSGGDSDSGSNTLTLTSCRQAASSHSNGNNNNSTLGASGSGGYHGSDDTDDTDSISAALLSLNLGSGKSSVVGGAGGGGCDDETPTDERGPSSLLQSAEGINKRNGGSGSITSNSSSSGEQHAQFRNLPHHQQQQQQHHQLTASAAHHQSLNRPGSANSSTNSTASNVSSLNDSPSRQQQQQQQQQQQKRSNQSLNSQGSSDSGLSKARTLPGEATSAAAAAAPASSGSPRRSSRSSFLSFASGRRSKAAAAAAASADSAAGAAGISKPLLISGPIGLQSSSNSSISTVASGVGGEPPAGVATIGAATGHTTLRALRGNQVFRAPAPTGTAAAGKASSASAALKSVNFGDVRTAGSVCSQRLSTASTASNSSETTASVATTPAGSAACAAAGAAADGADDSFWGSGFNLGDFGLSGSSKTEESGDAIDRPGNYSNVPSNSRSSHLYASSSHRRYIMNEDDDDDEIMNM</sequence>
<feature type="region of interest" description="Disordered" evidence="10">
    <location>
        <begin position="1"/>
        <end position="21"/>
    </location>
</feature>
<dbReference type="PROSITE" id="PS50108">
    <property type="entry name" value="CRIB"/>
    <property type="match status" value="1"/>
</dbReference>
<keyword evidence="6 9" id="KW-0067">ATP-binding</keyword>
<organism evidence="13 14">
    <name type="scientific">Macrostomum lignano</name>
    <dbReference type="NCBI Taxonomy" id="282301"/>
    <lineage>
        <taxon>Eukaryota</taxon>
        <taxon>Metazoa</taxon>
        <taxon>Spiralia</taxon>
        <taxon>Lophotrochozoa</taxon>
        <taxon>Platyhelminthes</taxon>
        <taxon>Rhabditophora</taxon>
        <taxon>Macrostomorpha</taxon>
        <taxon>Macrostomida</taxon>
        <taxon>Macrostomidae</taxon>
        <taxon>Macrostomum</taxon>
    </lineage>
</organism>
<evidence type="ECO:0000256" key="10">
    <source>
        <dbReference type="SAM" id="MobiDB-lite"/>
    </source>
</evidence>
<feature type="region of interest" description="Disordered" evidence="10">
    <location>
        <begin position="846"/>
        <end position="1022"/>
    </location>
</feature>
<feature type="compositionally biased region" description="Pro residues" evidence="10">
    <location>
        <begin position="585"/>
        <end position="599"/>
    </location>
</feature>
<dbReference type="Pfam" id="PF22931">
    <property type="entry name" value="SAM_TNK"/>
    <property type="match status" value="1"/>
</dbReference>
<evidence type="ECO:0000256" key="1">
    <source>
        <dbReference type="ARBA" id="ARBA00011903"/>
    </source>
</evidence>
<evidence type="ECO:0000313" key="13">
    <source>
        <dbReference type="EMBL" id="PAA77990.1"/>
    </source>
</evidence>
<dbReference type="AlphaFoldDB" id="A0A267FVZ3"/>
<dbReference type="STRING" id="282301.A0A267FVZ3"/>
<feature type="domain" description="CRIB" evidence="12">
    <location>
        <begin position="550"/>
        <end position="564"/>
    </location>
</feature>
<feature type="compositionally biased region" description="Low complexity" evidence="10">
    <location>
        <begin position="997"/>
        <end position="1022"/>
    </location>
</feature>
<feature type="binding site" evidence="9">
    <location>
        <position position="190"/>
    </location>
    <ligand>
        <name>ATP</name>
        <dbReference type="ChEBI" id="CHEBI:30616"/>
    </ligand>
</feature>
<evidence type="ECO:0000256" key="7">
    <source>
        <dbReference type="ARBA" id="ARBA00023137"/>
    </source>
</evidence>
<feature type="compositionally biased region" description="Basic residues" evidence="10">
    <location>
        <begin position="535"/>
        <end position="544"/>
    </location>
</feature>
<dbReference type="Pfam" id="PF07714">
    <property type="entry name" value="PK_Tyr_Ser-Thr"/>
    <property type="match status" value="1"/>
</dbReference>
<evidence type="ECO:0000256" key="2">
    <source>
        <dbReference type="ARBA" id="ARBA00022443"/>
    </source>
</evidence>
<feature type="compositionally biased region" description="Polar residues" evidence="10">
    <location>
        <begin position="608"/>
        <end position="624"/>
    </location>
</feature>
<keyword evidence="5" id="KW-0418">Kinase</keyword>
<evidence type="ECO:0000259" key="11">
    <source>
        <dbReference type="PROSITE" id="PS50011"/>
    </source>
</evidence>
<keyword evidence="14" id="KW-1185">Reference proteome</keyword>
<dbReference type="InterPro" id="IPR020635">
    <property type="entry name" value="Tyr_kinase_cat_dom"/>
</dbReference>
<dbReference type="InterPro" id="IPR049587">
    <property type="entry name" value="TNK-like_SAM"/>
</dbReference>
<dbReference type="InterPro" id="IPR017441">
    <property type="entry name" value="Protein_kinase_ATP_BS"/>
</dbReference>
<proteinExistence type="predicted"/>
<feature type="region of interest" description="Disordered" evidence="10">
    <location>
        <begin position="683"/>
        <end position="708"/>
    </location>
</feature>
<dbReference type="InterPro" id="IPR000719">
    <property type="entry name" value="Prot_kinase_dom"/>
</dbReference>
<dbReference type="InterPro" id="IPR001245">
    <property type="entry name" value="Ser-Thr/Tyr_kinase_cat_dom"/>
</dbReference>
<keyword evidence="3" id="KW-0808">Transferase</keyword>
<dbReference type="PROSITE" id="PS00107">
    <property type="entry name" value="PROTEIN_KINASE_ATP"/>
    <property type="match status" value="1"/>
</dbReference>
<evidence type="ECO:0000256" key="6">
    <source>
        <dbReference type="ARBA" id="ARBA00022840"/>
    </source>
</evidence>
<feature type="compositionally biased region" description="Low complexity" evidence="10">
    <location>
        <begin position="625"/>
        <end position="638"/>
    </location>
</feature>
<feature type="region of interest" description="Disordered" evidence="10">
    <location>
        <begin position="97"/>
        <end position="119"/>
    </location>
</feature>
<feature type="compositionally biased region" description="Polar residues" evidence="10">
    <location>
        <begin position="921"/>
        <end position="935"/>
    </location>
</feature>
<feature type="compositionally biased region" description="Gly residues" evidence="10">
    <location>
        <begin position="729"/>
        <end position="754"/>
    </location>
</feature>
<protein>
    <recommendedName>
        <fullName evidence="1">non-specific protein-tyrosine kinase</fullName>
        <ecNumber evidence="1">2.7.10.2</ecNumber>
    </recommendedName>
</protein>
<reference evidence="13 14" key="1">
    <citation type="submission" date="2017-06" db="EMBL/GenBank/DDBJ databases">
        <title>A platform for efficient transgenesis in Macrostomum lignano, a flatworm model organism for stem cell research.</title>
        <authorList>
            <person name="Berezikov E."/>
        </authorList>
    </citation>
    <scope>NUCLEOTIDE SEQUENCE [LARGE SCALE GENOMIC DNA]</scope>
    <source>
        <strain evidence="13">DV1</strain>
        <tissue evidence="13">Whole organism</tissue>
    </source>
</reference>
<dbReference type="SMART" id="SM00285">
    <property type="entry name" value="PBD"/>
    <property type="match status" value="1"/>
</dbReference>
<dbReference type="GO" id="GO:0005524">
    <property type="term" value="F:ATP binding"/>
    <property type="evidence" value="ECO:0007669"/>
    <property type="project" value="UniProtKB-UniRule"/>
</dbReference>
<dbReference type="EC" id="2.7.10.2" evidence="1"/>
<dbReference type="Gene3D" id="3.30.200.20">
    <property type="entry name" value="Phosphorylase Kinase, domain 1"/>
    <property type="match status" value="1"/>
</dbReference>
<feature type="region of interest" description="Disordered" evidence="10">
    <location>
        <begin position="1197"/>
        <end position="1224"/>
    </location>
</feature>
<dbReference type="FunFam" id="1.10.510.10:FF:000521">
    <property type="entry name" value="Tyrosine-protein kinase pr2"/>
    <property type="match status" value="1"/>
</dbReference>
<evidence type="ECO:0000256" key="5">
    <source>
        <dbReference type="ARBA" id="ARBA00022777"/>
    </source>
</evidence>
<comment type="caution">
    <text evidence="13">The sequence shown here is derived from an EMBL/GenBank/DDBJ whole genome shotgun (WGS) entry which is preliminary data.</text>
</comment>
<feature type="region of interest" description="Disordered" evidence="10">
    <location>
        <begin position="528"/>
        <end position="643"/>
    </location>
</feature>
<dbReference type="EMBL" id="NIVC01000713">
    <property type="protein sequence ID" value="PAA77990.1"/>
    <property type="molecule type" value="Genomic_DNA"/>
</dbReference>
<keyword evidence="4 9" id="KW-0547">Nucleotide-binding</keyword>
<feature type="compositionally biased region" description="Low complexity" evidence="10">
    <location>
        <begin position="890"/>
        <end position="899"/>
    </location>
</feature>
<dbReference type="InterPro" id="IPR055175">
    <property type="entry name" value="ACK/TNK-like_SAM"/>
</dbReference>
<keyword evidence="7" id="KW-0829">Tyrosine-protein kinase</keyword>
<gene>
    <name evidence="13" type="ORF">BOX15_Mlig019908g2</name>
</gene>
<dbReference type="InterPro" id="IPR011009">
    <property type="entry name" value="Kinase-like_dom_sf"/>
</dbReference>
<evidence type="ECO:0000313" key="14">
    <source>
        <dbReference type="Proteomes" id="UP000215902"/>
    </source>
</evidence>
<feature type="compositionally biased region" description="Low complexity" evidence="10">
    <location>
        <begin position="802"/>
        <end position="817"/>
    </location>
</feature>
<feature type="compositionally biased region" description="Low complexity" evidence="10">
    <location>
        <begin position="936"/>
        <end position="950"/>
    </location>
</feature>
<evidence type="ECO:0000256" key="3">
    <source>
        <dbReference type="ARBA" id="ARBA00022679"/>
    </source>
</evidence>
<feature type="domain" description="Protein kinase" evidence="11">
    <location>
        <begin position="156"/>
        <end position="433"/>
    </location>
</feature>